<dbReference type="EMBL" id="JAOAOG010000240">
    <property type="protein sequence ID" value="KAJ6237049.1"/>
    <property type="molecule type" value="Genomic_DNA"/>
</dbReference>
<name>A0AAV7YBS3_9EUKA</name>
<keyword evidence="1 7" id="KW-0723">Serine/threonine-protein kinase</keyword>
<dbReference type="PROSITE" id="PS00108">
    <property type="entry name" value="PROTEIN_KINASE_ST"/>
    <property type="match status" value="1"/>
</dbReference>
<gene>
    <name evidence="9" type="ORF">M0812_28527</name>
    <name evidence="10" type="ORF">M0813_03456</name>
</gene>
<dbReference type="InterPro" id="IPR017441">
    <property type="entry name" value="Protein_kinase_ATP_BS"/>
</dbReference>
<evidence type="ECO:0000313" key="12">
    <source>
        <dbReference type="Proteomes" id="UP001150062"/>
    </source>
</evidence>
<evidence type="ECO:0000313" key="9">
    <source>
        <dbReference type="EMBL" id="KAJ3426079.1"/>
    </source>
</evidence>
<evidence type="ECO:0000256" key="7">
    <source>
        <dbReference type="RuleBase" id="RU000304"/>
    </source>
</evidence>
<dbReference type="SMART" id="SM00220">
    <property type="entry name" value="S_TKc"/>
    <property type="match status" value="1"/>
</dbReference>
<dbReference type="Pfam" id="PF00069">
    <property type="entry name" value="Pkinase"/>
    <property type="match status" value="1"/>
</dbReference>
<evidence type="ECO:0000256" key="5">
    <source>
        <dbReference type="ARBA" id="ARBA00022840"/>
    </source>
</evidence>
<dbReference type="InterPro" id="IPR011009">
    <property type="entry name" value="Kinase-like_dom_sf"/>
</dbReference>
<dbReference type="SUPFAM" id="SSF56112">
    <property type="entry name" value="Protein kinase-like (PK-like)"/>
    <property type="match status" value="1"/>
</dbReference>
<proteinExistence type="inferred from homology"/>
<reference evidence="9" key="2">
    <citation type="submission" date="2022-08" db="EMBL/GenBank/DDBJ databases">
        <title>Novel sulphate-reducing endosymbionts in the free-living metamonad Anaeramoeba.</title>
        <authorList>
            <person name="Jerlstrom-Hultqvist J."/>
            <person name="Cepicka I."/>
            <person name="Gallot-Lavallee L."/>
            <person name="Salas-Leiva D."/>
            <person name="Curtis B.A."/>
            <person name="Zahonova K."/>
            <person name="Pipaliya S."/>
            <person name="Dacks J."/>
            <person name="Roger A.J."/>
        </authorList>
    </citation>
    <scope>NUCLEOTIDE SEQUENCE</scope>
    <source>
        <strain evidence="9">Busselton2</strain>
    </source>
</reference>
<feature type="domain" description="Protein kinase" evidence="8">
    <location>
        <begin position="27"/>
        <end position="283"/>
    </location>
</feature>
<evidence type="ECO:0000256" key="6">
    <source>
        <dbReference type="PROSITE-ProRule" id="PRU10141"/>
    </source>
</evidence>
<keyword evidence="2" id="KW-0808">Transferase</keyword>
<dbReference type="Proteomes" id="UP001146793">
    <property type="component" value="Unassembled WGS sequence"/>
</dbReference>
<evidence type="ECO:0000256" key="3">
    <source>
        <dbReference type="ARBA" id="ARBA00022741"/>
    </source>
</evidence>
<dbReference type="Proteomes" id="UP001150062">
    <property type="component" value="Unassembled WGS sequence"/>
</dbReference>
<comment type="caution">
    <text evidence="9">The sequence shown here is derived from an EMBL/GenBank/DDBJ whole genome shotgun (WGS) entry which is preliminary data.</text>
</comment>
<dbReference type="GO" id="GO:0004674">
    <property type="term" value="F:protein serine/threonine kinase activity"/>
    <property type="evidence" value="ECO:0007669"/>
    <property type="project" value="UniProtKB-KW"/>
</dbReference>
<evidence type="ECO:0000256" key="1">
    <source>
        <dbReference type="ARBA" id="ARBA00022527"/>
    </source>
</evidence>
<dbReference type="FunFam" id="3.30.200.20:FF:000315">
    <property type="entry name" value="Calcium-dependent protein kinase 3"/>
    <property type="match status" value="1"/>
</dbReference>
<keyword evidence="3 6" id="KW-0547">Nucleotide-binding</keyword>
<sequence length="317" mass="36889">MMINSFFYNFKTKEKRKNLVEVIYKKYSFQEKIGDGSFSSVYRAVEKKTKKEYAIKIIKKNNLQFKKHLIDNEIDILSKLDHPNIIKLKEIFNTKKKFFIVMEYAKGGELFDKLREKDHFTEREASKIIKKILLALQHLHKQGVVHRDLKPENLLLSDSSQDAELKISDFGLSKMISKQDIMSTACGTPYYVAPEVLSHQGYGKEVDLWSTGVIMYVLLSGCAPFYDERIPILFKKIKTGSVNFPKKEWGDISKEAIDLIRHFLIVSVPLRITIKEALNHPWIIGKGNVKTKIPQKISSQTKKNQKQISWDWFEEII</sequence>
<dbReference type="FunFam" id="1.10.510.10:FF:000571">
    <property type="entry name" value="Maternal embryonic leucine zipper kinase"/>
    <property type="match status" value="1"/>
</dbReference>
<comment type="similarity">
    <text evidence="7">Belongs to the protein kinase superfamily.</text>
</comment>
<dbReference type="Gene3D" id="1.10.510.10">
    <property type="entry name" value="Transferase(Phosphotransferase) domain 1"/>
    <property type="match status" value="1"/>
</dbReference>
<dbReference type="InterPro" id="IPR008271">
    <property type="entry name" value="Ser/Thr_kinase_AS"/>
</dbReference>
<keyword evidence="5 6" id="KW-0067">ATP-binding</keyword>
<reference evidence="10" key="1">
    <citation type="submission" date="2022-08" db="EMBL/GenBank/DDBJ databases">
        <title>Novel sulfate-reducing endosymbionts in the free-living metamonad Anaeramoeba.</title>
        <authorList>
            <person name="Jerlstrom-Hultqvist J."/>
            <person name="Cepicka I."/>
            <person name="Gallot-Lavallee L."/>
            <person name="Salas-Leiva D."/>
            <person name="Curtis B.A."/>
            <person name="Zahonova K."/>
            <person name="Pipaliya S."/>
            <person name="Dacks J."/>
            <person name="Roger A.J."/>
        </authorList>
    </citation>
    <scope>NUCLEOTIDE SEQUENCE</scope>
    <source>
        <strain evidence="10">Schooner1</strain>
    </source>
</reference>
<dbReference type="AlphaFoldDB" id="A0AAV7YBS3"/>
<organism evidence="9 11">
    <name type="scientific">Anaeramoeba flamelloides</name>
    <dbReference type="NCBI Taxonomy" id="1746091"/>
    <lineage>
        <taxon>Eukaryota</taxon>
        <taxon>Metamonada</taxon>
        <taxon>Anaeramoebidae</taxon>
        <taxon>Anaeramoeba</taxon>
    </lineage>
</organism>
<dbReference type="PROSITE" id="PS50011">
    <property type="entry name" value="PROTEIN_KINASE_DOM"/>
    <property type="match status" value="1"/>
</dbReference>
<dbReference type="PANTHER" id="PTHR24347">
    <property type="entry name" value="SERINE/THREONINE-PROTEIN KINASE"/>
    <property type="match status" value="1"/>
</dbReference>
<protein>
    <submittedName>
        <fullName evidence="9">Serine/threonine-protein kinase</fullName>
    </submittedName>
</protein>
<keyword evidence="4 9" id="KW-0418">Kinase</keyword>
<dbReference type="GO" id="GO:0005524">
    <property type="term" value="F:ATP binding"/>
    <property type="evidence" value="ECO:0007669"/>
    <property type="project" value="UniProtKB-UniRule"/>
</dbReference>
<evidence type="ECO:0000313" key="10">
    <source>
        <dbReference type="EMBL" id="KAJ6237049.1"/>
    </source>
</evidence>
<evidence type="ECO:0000259" key="8">
    <source>
        <dbReference type="PROSITE" id="PS50011"/>
    </source>
</evidence>
<accession>A0AAV7YBS3</accession>
<dbReference type="InterPro" id="IPR000719">
    <property type="entry name" value="Prot_kinase_dom"/>
</dbReference>
<evidence type="ECO:0000256" key="4">
    <source>
        <dbReference type="ARBA" id="ARBA00022777"/>
    </source>
</evidence>
<feature type="binding site" evidence="6">
    <location>
        <position position="60"/>
    </location>
    <ligand>
        <name>ATP</name>
        <dbReference type="ChEBI" id="CHEBI:30616"/>
    </ligand>
</feature>
<dbReference type="CDD" id="cd05117">
    <property type="entry name" value="STKc_CAMK"/>
    <property type="match status" value="1"/>
</dbReference>
<evidence type="ECO:0000313" key="11">
    <source>
        <dbReference type="Proteomes" id="UP001146793"/>
    </source>
</evidence>
<dbReference type="PROSITE" id="PS00107">
    <property type="entry name" value="PROTEIN_KINASE_ATP"/>
    <property type="match status" value="1"/>
</dbReference>
<dbReference type="EMBL" id="JANTQA010000070">
    <property type="protein sequence ID" value="KAJ3426079.1"/>
    <property type="molecule type" value="Genomic_DNA"/>
</dbReference>
<keyword evidence="12" id="KW-1185">Reference proteome</keyword>
<evidence type="ECO:0000256" key="2">
    <source>
        <dbReference type="ARBA" id="ARBA00022679"/>
    </source>
</evidence>